<feature type="compositionally biased region" description="Pro residues" evidence="1">
    <location>
        <begin position="25"/>
        <end position="46"/>
    </location>
</feature>
<dbReference type="Gene3D" id="1.50.10.10">
    <property type="match status" value="1"/>
</dbReference>
<sequence>AIDPNDAPEYQTPWTCSIIGGSGPSPSPQPSPSPAPVPTPSPPNPAPGLAFTTGTAGTGKARLFEFVNALTDQPVSGSMARAVHSSGGAAGGVVSESQGYGLLLTGAILASLQPTDADYQRITTLTHEMFLGWRRMCELSASSGSCQDDEGFQCGGSAPDGDADALAGMLLAVLALEKEPSPPNWLDEVGQWAYDTCKQFYMSSTVESSSGNHRIVKLGACWGGWGGQGQNPSYHAPGVYRLCRNYMKSHDIRYGTSANEGDTWEVEWNKVIATTYKVFGATQCPSTGLVPNWAKVFEEGQSLRATTGFSGSGTPGAEYGAEASRAVWRVALDYLLFPSEAGDAAGFLDPLAAHLETKETNGNWAASLNVDGGCLVDSIHSGWSSNMFMAGPTFTCLVSPANSVQEERQQELIDAAGQRLASKAIDDYYSGSWVAISTITLNGDLSRAA</sequence>
<evidence type="ECO:0000313" key="2">
    <source>
        <dbReference type="EMBL" id="CAE7669442.1"/>
    </source>
</evidence>
<dbReference type="AlphaFoldDB" id="A0A812W5Q5"/>
<organism evidence="2 3">
    <name type="scientific">Symbiodinium pilosum</name>
    <name type="common">Dinoflagellate</name>
    <dbReference type="NCBI Taxonomy" id="2952"/>
    <lineage>
        <taxon>Eukaryota</taxon>
        <taxon>Sar</taxon>
        <taxon>Alveolata</taxon>
        <taxon>Dinophyceae</taxon>
        <taxon>Suessiales</taxon>
        <taxon>Symbiodiniaceae</taxon>
        <taxon>Symbiodinium</taxon>
    </lineage>
</organism>
<accession>A0A812W5Q5</accession>
<feature type="region of interest" description="Disordered" evidence="1">
    <location>
        <begin position="1"/>
        <end position="54"/>
    </location>
</feature>
<name>A0A812W5Q5_SYMPI</name>
<evidence type="ECO:0000256" key="1">
    <source>
        <dbReference type="SAM" id="MobiDB-lite"/>
    </source>
</evidence>
<reference evidence="2" key="1">
    <citation type="submission" date="2021-02" db="EMBL/GenBank/DDBJ databases">
        <authorList>
            <person name="Dougan E. K."/>
            <person name="Rhodes N."/>
            <person name="Thang M."/>
            <person name="Chan C."/>
        </authorList>
    </citation>
    <scope>NUCLEOTIDE SEQUENCE</scope>
</reference>
<dbReference type="Proteomes" id="UP000649617">
    <property type="component" value="Unassembled WGS sequence"/>
</dbReference>
<proteinExistence type="predicted"/>
<protein>
    <submittedName>
        <fullName evidence="2">CelCCC protein</fullName>
    </submittedName>
</protein>
<dbReference type="OrthoDB" id="430682at2759"/>
<dbReference type="InterPro" id="IPR012341">
    <property type="entry name" value="6hp_glycosidase-like_sf"/>
</dbReference>
<dbReference type="EMBL" id="CAJNIZ010043807">
    <property type="protein sequence ID" value="CAE7669442.1"/>
    <property type="molecule type" value="Genomic_DNA"/>
</dbReference>
<gene>
    <name evidence="2" type="primary">celCCC</name>
    <name evidence="2" type="ORF">SPIL2461_LOCUS18422</name>
</gene>
<dbReference type="SUPFAM" id="SSF48208">
    <property type="entry name" value="Six-hairpin glycosidases"/>
    <property type="match status" value="1"/>
</dbReference>
<comment type="caution">
    <text evidence="2">The sequence shown here is derived from an EMBL/GenBank/DDBJ whole genome shotgun (WGS) entry which is preliminary data.</text>
</comment>
<evidence type="ECO:0000313" key="3">
    <source>
        <dbReference type="Proteomes" id="UP000649617"/>
    </source>
</evidence>
<feature type="non-terminal residue" evidence="2">
    <location>
        <position position="1"/>
    </location>
</feature>
<dbReference type="InterPro" id="IPR008928">
    <property type="entry name" value="6-hairpin_glycosidase_sf"/>
</dbReference>
<keyword evidence="3" id="KW-1185">Reference proteome</keyword>
<dbReference type="GO" id="GO:0005975">
    <property type="term" value="P:carbohydrate metabolic process"/>
    <property type="evidence" value="ECO:0007669"/>
    <property type="project" value="InterPro"/>
</dbReference>
<feature type="non-terminal residue" evidence="2">
    <location>
        <position position="449"/>
    </location>
</feature>